<keyword evidence="1" id="KW-0812">Transmembrane</keyword>
<dbReference type="Pfam" id="PF07578">
    <property type="entry name" value="LAB_N"/>
    <property type="match status" value="1"/>
</dbReference>
<gene>
    <name evidence="3" type="ORF">US90_C0003G0034</name>
</gene>
<keyword evidence="1" id="KW-1133">Transmembrane helix</keyword>
<dbReference type="EMBL" id="LBUT01000003">
    <property type="protein sequence ID" value="KKQ71391.1"/>
    <property type="molecule type" value="Genomic_DNA"/>
</dbReference>
<feature type="transmembrane region" description="Helical" evidence="1">
    <location>
        <begin position="67"/>
        <end position="85"/>
    </location>
</feature>
<feature type="domain" description="Lipid A biosynthesis N-terminal" evidence="2">
    <location>
        <begin position="13"/>
        <end position="84"/>
    </location>
</feature>
<dbReference type="InterPro" id="IPR011499">
    <property type="entry name" value="Lipid_A_biosynth_N"/>
</dbReference>
<evidence type="ECO:0000259" key="2">
    <source>
        <dbReference type="SMART" id="SM01259"/>
    </source>
</evidence>
<dbReference type="GO" id="GO:0016020">
    <property type="term" value="C:membrane"/>
    <property type="evidence" value="ECO:0007669"/>
    <property type="project" value="GOC"/>
</dbReference>
<evidence type="ECO:0000313" key="3">
    <source>
        <dbReference type="EMBL" id="KKQ71391.1"/>
    </source>
</evidence>
<proteinExistence type="predicted"/>
<dbReference type="Proteomes" id="UP000034406">
    <property type="component" value="Unassembled WGS sequence"/>
</dbReference>
<dbReference type="STRING" id="1618490.US90_C0003G0034"/>
<feature type="transmembrane region" description="Helical" evidence="1">
    <location>
        <begin position="42"/>
        <end position="61"/>
    </location>
</feature>
<keyword evidence="1" id="KW-0472">Membrane</keyword>
<reference evidence="3 4" key="1">
    <citation type="journal article" date="2015" name="Nature">
        <title>rRNA introns, odd ribosomes, and small enigmatic genomes across a large radiation of phyla.</title>
        <authorList>
            <person name="Brown C.T."/>
            <person name="Hug L.A."/>
            <person name="Thomas B.C."/>
            <person name="Sharon I."/>
            <person name="Castelle C.J."/>
            <person name="Singh A."/>
            <person name="Wilkins M.J."/>
            <person name="Williams K.H."/>
            <person name="Banfield J.F."/>
        </authorList>
    </citation>
    <scope>NUCLEOTIDE SEQUENCE [LARGE SCALE GENOMIC DNA]</scope>
</reference>
<sequence length="87" mass="10604">MLESFRIDSWTLWGFMAQGIFFASFVVQWYKSEKQKSSILPIEFWLMRLLASAMMILYVWYRRDIVFLISTLLQIVIYVRNISFYKK</sequence>
<evidence type="ECO:0000313" key="4">
    <source>
        <dbReference type="Proteomes" id="UP000034406"/>
    </source>
</evidence>
<name>A0A0G0N2N4_9BACT</name>
<dbReference type="AlphaFoldDB" id="A0A0G0N2N4"/>
<dbReference type="SMART" id="SM01259">
    <property type="entry name" value="LAB_N"/>
    <property type="match status" value="1"/>
</dbReference>
<accession>A0A0G0N2N4</accession>
<protein>
    <submittedName>
        <fullName evidence="3">Lipid A biosynthesis protein</fullName>
    </submittedName>
</protein>
<dbReference type="GO" id="GO:0009245">
    <property type="term" value="P:lipid A biosynthetic process"/>
    <property type="evidence" value="ECO:0007669"/>
    <property type="project" value="InterPro"/>
</dbReference>
<evidence type="ECO:0000256" key="1">
    <source>
        <dbReference type="SAM" id="Phobius"/>
    </source>
</evidence>
<dbReference type="GO" id="GO:0008915">
    <property type="term" value="F:lipid-A-disaccharide synthase activity"/>
    <property type="evidence" value="ECO:0007669"/>
    <property type="project" value="InterPro"/>
</dbReference>
<dbReference type="Gene3D" id="1.20.1280.290">
    <property type="match status" value="1"/>
</dbReference>
<organism evidence="3 4">
    <name type="scientific">Candidatus Shapirobacteria bacterium GW2011_GWE2_38_30</name>
    <dbReference type="NCBI Taxonomy" id="1618490"/>
    <lineage>
        <taxon>Bacteria</taxon>
        <taxon>Candidatus Shapironibacteriota</taxon>
    </lineage>
</organism>
<comment type="caution">
    <text evidence="3">The sequence shown here is derived from an EMBL/GenBank/DDBJ whole genome shotgun (WGS) entry which is preliminary data.</text>
</comment>
<feature type="transmembrane region" description="Helical" evidence="1">
    <location>
        <begin position="12"/>
        <end position="30"/>
    </location>
</feature>